<feature type="transmembrane region" description="Helical" evidence="1">
    <location>
        <begin position="49"/>
        <end position="71"/>
    </location>
</feature>
<keyword evidence="3" id="KW-1185">Reference proteome</keyword>
<keyword evidence="1" id="KW-1133">Transmembrane helix</keyword>
<organism evidence="2 3">
    <name type="scientific">Planococcus maitriensis</name>
    <dbReference type="NCBI Taxonomy" id="221799"/>
    <lineage>
        <taxon>Bacteria</taxon>
        <taxon>Bacillati</taxon>
        <taxon>Bacillota</taxon>
        <taxon>Bacilli</taxon>
        <taxon>Bacillales</taxon>
        <taxon>Caryophanaceae</taxon>
        <taxon>Planococcus</taxon>
    </lineage>
</organism>
<reference evidence="2 3" key="1">
    <citation type="submission" date="2018-06" db="EMBL/GenBank/DDBJ databases">
        <title>The draft genome sequences of strains SCU63 and S1.</title>
        <authorList>
            <person name="Gan L."/>
        </authorList>
    </citation>
    <scope>NUCLEOTIDE SEQUENCE [LARGE SCALE GENOMIC DNA]</scope>
    <source>
        <strain evidence="2 3">S1</strain>
    </source>
</reference>
<keyword evidence="1" id="KW-0472">Membrane</keyword>
<keyword evidence="1" id="KW-0812">Transmembrane</keyword>
<evidence type="ECO:0000313" key="3">
    <source>
        <dbReference type="Proteomes" id="UP000251869"/>
    </source>
</evidence>
<accession>A0A365KA17</accession>
<dbReference type="RefSeq" id="WP_112230647.1">
    <property type="nucleotide sequence ID" value="NZ_QLZQ01000001.1"/>
</dbReference>
<dbReference type="Proteomes" id="UP000251869">
    <property type="component" value="Unassembled WGS sequence"/>
</dbReference>
<protein>
    <submittedName>
        <fullName evidence="2">Uncharacterized protein</fullName>
    </submittedName>
</protein>
<comment type="caution">
    <text evidence="2">The sequence shown here is derived from an EMBL/GenBank/DDBJ whole genome shotgun (WGS) entry which is preliminary data.</text>
</comment>
<dbReference type="EMBL" id="QLZQ01000001">
    <property type="protein sequence ID" value="RAZ69612.1"/>
    <property type="molecule type" value="Genomic_DNA"/>
</dbReference>
<proteinExistence type="predicted"/>
<sequence>MKKFFLSIAGGLALGLILSFSFMDYESSWTHHIQRAGVDQVVEEMDFEFVFIASLLVLGISALIFLVWSFVEKKKDEKFIRDFENDKKRDN</sequence>
<gene>
    <name evidence="2" type="ORF">DP119_02845</name>
</gene>
<dbReference type="AlphaFoldDB" id="A0A365KA17"/>
<dbReference type="OrthoDB" id="2428942at2"/>
<evidence type="ECO:0000256" key="1">
    <source>
        <dbReference type="SAM" id="Phobius"/>
    </source>
</evidence>
<evidence type="ECO:0000313" key="2">
    <source>
        <dbReference type="EMBL" id="RAZ69612.1"/>
    </source>
</evidence>
<name>A0A365KA17_9BACL</name>